<evidence type="ECO:0000256" key="5">
    <source>
        <dbReference type="ARBA" id="ARBA00023157"/>
    </source>
</evidence>
<evidence type="ECO:0000313" key="9">
    <source>
        <dbReference type="EMBL" id="TFI57340.1"/>
    </source>
</evidence>
<comment type="similarity">
    <text evidence="1">Belongs to the thioredoxin family.</text>
</comment>
<dbReference type="NCBIfam" id="TIGR01068">
    <property type="entry name" value="thioredoxin"/>
    <property type="match status" value="1"/>
</dbReference>
<dbReference type="InterPro" id="IPR036249">
    <property type="entry name" value="Thioredoxin-like_sf"/>
</dbReference>
<keyword evidence="10" id="KW-1185">Reference proteome</keyword>
<accession>A0A4Y8ZMW5</accession>
<dbReference type="PROSITE" id="PS00194">
    <property type="entry name" value="THIOREDOXIN_1"/>
    <property type="match status" value="1"/>
</dbReference>
<dbReference type="Gene3D" id="3.40.30.10">
    <property type="entry name" value="Glutaredoxin"/>
    <property type="match status" value="1"/>
</dbReference>
<proteinExistence type="inferred from homology"/>
<keyword evidence="6" id="KW-0676">Redox-active center</keyword>
<dbReference type="InterPro" id="IPR049299">
    <property type="entry name" value="Thio2_N"/>
</dbReference>
<protein>
    <recommendedName>
        <fullName evidence="7">Thioredoxin</fullName>
    </recommendedName>
</protein>
<evidence type="ECO:0000256" key="3">
    <source>
        <dbReference type="ARBA" id="ARBA00022723"/>
    </source>
</evidence>
<sequence length="143" mass="15244">MPDPLIVTCPACAAPNRVPQARLGQGKCGRCGAALFQARPIALTGASFDRHAATSDLPLLVDFWASWCGPCRQFAPVFEAAARVLEPQVRLGKLDTEAESAIAARYAVRSIPSLILFRKGAEAARTAGAMPLQALVDWVRKTA</sequence>
<dbReference type="GO" id="GO:0005737">
    <property type="term" value="C:cytoplasm"/>
    <property type="evidence" value="ECO:0007669"/>
    <property type="project" value="TreeGrafter"/>
</dbReference>
<comment type="caution">
    <text evidence="9">The sequence shown here is derived from an EMBL/GenBank/DDBJ whole genome shotgun (WGS) entry which is preliminary data.</text>
</comment>
<keyword evidence="2" id="KW-0813">Transport</keyword>
<dbReference type="GO" id="GO:0046872">
    <property type="term" value="F:metal ion binding"/>
    <property type="evidence" value="ECO:0007669"/>
    <property type="project" value="UniProtKB-KW"/>
</dbReference>
<dbReference type="PROSITE" id="PS51352">
    <property type="entry name" value="THIOREDOXIN_2"/>
    <property type="match status" value="1"/>
</dbReference>
<feature type="domain" description="Thioredoxin" evidence="8">
    <location>
        <begin position="12"/>
        <end position="143"/>
    </location>
</feature>
<keyword evidence="4" id="KW-0249">Electron transport</keyword>
<dbReference type="InterPro" id="IPR013766">
    <property type="entry name" value="Thioredoxin_domain"/>
</dbReference>
<name>A0A4Y8ZMW5_9SPHN</name>
<dbReference type="InterPro" id="IPR005746">
    <property type="entry name" value="Thioredoxin"/>
</dbReference>
<keyword evidence="5" id="KW-1015">Disulfide bond</keyword>
<dbReference type="FunFam" id="3.40.30.10:FF:000001">
    <property type="entry name" value="Thioredoxin"/>
    <property type="match status" value="1"/>
</dbReference>
<dbReference type="Pfam" id="PF00085">
    <property type="entry name" value="Thioredoxin"/>
    <property type="match status" value="1"/>
</dbReference>
<keyword evidence="3" id="KW-0479">Metal-binding</keyword>
<dbReference type="SUPFAM" id="SSF52833">
    <property type="entry name" value="Thioredoxin-like"/>
    <property type="match status" value="1"/>
</dbReference>
<dbReference type="CDD" id="cd02947">
    <property type="entry name" value="TRX_family"/>
    <property type="match status" value="1"/>
</dbReference>
<dbReference type="Pfam" id="PF21352">
    <property type="entry name" value="Zn_ribbon_Thio2"/>
    <property type="match status" value="1"/>
</dbReference>
<dbReference type="InterPro" id="IPR017937">
    <property type="entry name" value="Thioredoxin_CS"/>
</dbReference>
<dbReference type="Proteomes" id="UP000298213">
    <property type="component" value="Unassembled WGS sequence"/>
</dbReference>
<evidence type="ECO:0000259" key="8">
    <source>
        <dbReference type="PROSITE" id="PS51352"/>
    </source>
</evidence>
<dbReference type="NCBIfam" id="NF008229">
    <property type="entry name" value="PRK10996.1"/>
    <property type="match status" value="1"/>
</dbReference>
<evidence type="ECO:0000256" key="1">
    <source>
        <dbReference type="ARBA" id="ARBA00008987"/>
    </source>
</evidence>
<dbReference type="PRINTS" id="PR00421">
    <property type="entry name" value="THIOREDOXIN"/>
</dbReference>
<dbReference type="GO" id="GO:0015035">
    <property type="term" value="F:protein-disulfide reductase activity"/>
    <property type="evidence" value="ECO:0007669"/>
    <property type="project" value="UniProtKB-UniRule"/>
</dbReference>
<dbReference type="PANTHER" id="PTHR45663:SF11">
    <property type="entry name" value="GEO12009P1"/>
    <property type="match status" value="1"/>
</dbReference>
<dbReference type="AlphaFoldDB" id="A0A4Y8ZMW5"/>
<dbReference type="EMBL" id="SPDV01000033">
    <property type="protein sequence ID" value="TFI57340.1"/>
    <property type="molecule type" value="Genomic_DNA"/>
</dbReference>
<evidence type="ECO:0000256" key="7">
    <source>
        <dbReference type="NCBIfam" id="TIGR01068"/>
    </source>
</evidence>
<reference evidence="9 10" key="1">
    <citation type="submission" date="2019-03" db="EMBL/GenBank/DDBJ databases">
        <title>Genome sequence of Sphingomonas sp. 17J27-24.</title>
        <authorList>
            <person name="Kim M."/>
            <person name="Maeng S."/>
            <person name="Sathiyaraj S."/>
        </authorList>
    </citation>
    <scope>NUCLEOTIDE SEQUENCE [LARGE SCALE GENOMIC DNA]</scope>
    <source>
        <strain evidence="9 10">17J27-24</strain>
    </source>
</reference>
<gene>
    <name evidence="9" type="primary">trxC</name>
    <name evidence="9" type="ORF">E2493_15595</name>
</gene>
<evidence type="ECO:0000313" key="10">
    <source>
        <dbReference type="Proteomes" id="UP000298213"/>
    </source>
</evidence>
<dbReference type="Gene3D" id="2.30.30.380">
    <property type="entry name" value="Zn-finger domain of Sec23/24"/>
    <property type="match status" value="1"/>
</dbReference>
<dbReference type="PANTHER" id="PTHR45663">
    <property type="entry name" value="GEO12009P1"/>
    <property type="match status" value="1"/>
</dbReference>
<dbReference type="OrthoDB" id="9790390at2"/>
<evidence type="ECO:0000256" key="2">
    <source>
        <dbReference type="ARBA" id="ARBA00022448"/>
    </source>
</evidence>
<evidence type="ECO:0000256" key="6">
    <source>
        <dbReference type="ARBA" id="ARBA00023284"/>
    </source>
</evidence>
<evidence type="ECO:0000256" key="4">
    <source>
        <dbReference type="ARBA" id="ARBA00022982"/>
    </source>
</evidence>
<organism evidence="9 10">
    <name type="scientific">Sphingomonas parva</name>
    <dbReference type="NCBI Taxonomy" id="2555898"/>
    <lineage>
        <taxon>Bacteria</taxon>
        <taxon>Pseudomonadati</taxon>
        <taxon>Pseudomonadota</taxon>
        <taxon>Alphaproteobacteria</taxon>
        <taxon>Sphingomonadales</taxon>
        <taxon>Sphingomonadaceae</taxon>
        <taxon>Sphingomonas</taxon>
    </lineage>
</organism>